<dbReference type="GO" id="GO:0001228">
    <property type="term" value="F:DNA-binding transcription activator activity, RNA polymerase II-specific"/>
    <property type="evidence" value="ECO:0007669"/>
    <property type="project" value="TreeGrafter"/>
</dbReference>
<name>A0AAD9T1F6_9HELO</name>
<reference evidence="1" key="1">
    <citation type="submission" date="2023-06" db="EMBL/GenBank/DDBJ databases">
        <title>Draft genome of Marssonina rosae.</title>
        <authorList>
            <person name="Cheng Q."/>
        </authorList>
    </citation>
    <scope>NUCLEOTIDE SEQUENCE</scope>
    <source>
        <strain evidence="1">R4</strain>
    </source>
</reference>
<comment type="caution">
    <text evidence="1">The sequence shown here is derived from an EMBL/GenBank/DDBJ whole genome shotgun (WGS) entry which is preliminary data.</text>
</comment>
<accession>A0AAD9T1F6</accession>
<dbReference type="PANTHER" id="PTHR47784:SF5">
    <property type="entry name" value="STEROL UPTAKE CONTROL PROTEIN 2"/>
    <property type="match status" value="1"/>
</dbReference>
<dbReference type="AlphaFoldDB" id="A0AAD9T1F6"/>
<dbReference type="InterPro" id="IPR053157">
    <property type="entry name" value="Sterol_Uptake_Regulator"/>
</dbReference>
<dbReference type="PANTHER" id="PTHR47784">
    <property type="entry name" value="STEROL UPTAKE CONTROL PROTEIN 2"/>
    <property type="match status" value="1"/>
</dbReference>
<dbReference type="Proteomes" id="UP001285354">
    <property type="component" value="Unassembled WGS sequence"/>
</dbReference>
<organism evidence="1 2">
    <name type="scientific">Diplocarpon rosae</name>
    <dbReference type="NCBI Taxonomy" id="946125"/>
    <lineage>
        <taxon>Eukaryota</taxon>
        <taxon>Fungi</taxon>
        <taxon>Dikarya</taxon>
        <taxon>Ascomycota</taxon>
        <taxon>Pezizomycotina</taxon>
        <taxon>Leotiomycetes</taxon>
        <taxon>Helotiales</taxon>
        <taxon>Drepanopezizaceae</taxon>
        <taxon>Diplocarpon</taxon>
    </lineage>
</organism>
<gene>
    <name evidence="1" type="ORF">QTJ16_003039</name>
</gene>
<proteinExistence type="predicted"/>
<dbReference type="EMBL" id="JAUBYV010000004">
    <property type="protein sequence ID" value="KAK2627073.1"/>
    <property type="molecule type" value="Genomic_DNA"/>
</dbReference>
<protein>
    <submittedName>
        <fullName evidence="1">Uncharacterized protein</fullName>
    </submittedName>
</protein>
<sequence>MYASPVVVAQENRQLHDIIDLMELVRGCRSLFMLHMQSIAAKPIGSMADVVPRTDSTTAQQERSLLAVGRTMAELKRRVSDAGYERAIEQLRDVLLDSVARPQDISVVTIWPATVDDEFWSRLKNQESRAVFVFVHYALVLKRYEAQWWWVRGWSQGIVDAVDHALTDFEKGTLGWETFLASMQE</sequence>
<evidence type="ECO:0000313" key="2">
    <source>
        <dbReference type="Proteomes" id="UP001285354"/>
    </source>
</evidence>
<keyword evidence="2" id="KW-1185">Reference proteome</keyword>
<evidence type="ECO:0000313" key="1">
    <source>
        <dbReference type="EMBL" id="KAK2627073.1"/>
    </source>
</evidence>